<dbReference type="KEGG" id="hyg:AUC43_17105"/>
<feature type="region of interest" description="Disordered" evidence="6">
    <location>
        <begin position="178"/>
        <end position="203"/>
    </location>
</feature>
<reference evidence="8 9" key="1">
    <citation type="submission" date="2015-12" db="EMBL/GenBank/DDBJ databases">
        <authorList>
            <person name="Shamseldin A."/>
            <person name="Moawad H."/>
            <person name="Abd El-Rahim W.M."/>
            <person name="Sadowsky M.J."/>
        </authorList>
    </citation>
    <scope>NUCLEOTIDE SEQUENCE [LARGE SCALE GENOMIC DNA]</scope>
    <source>
        <strain evidence="8 9">DG5B</strain>
    </source>
</reference>
<dbReference type="PANTHER" id="PTHR32060:SF22">
    <property type="entry name" value="CARBOXYL-TERMINAL-PROCESSING PEPTIDASE 3, CHLOROPLASTIC"/>
    <property type="match status" value="1"/>
</dbReference>
<proteinExistence type="inferred from homology"/>
<dbReference type="InterPro" id="IPR020992">
    <property type="entry name" value="Tail_Prtase_C"/>
</dbReference>
<keyword evidence="4 5" id="KW-0720">Serine protease</keyword>
<evidence type="ECO:0000256" key="6">
    <source>
        <dbReference type="SAM" id="MobiDB-lite"/>
    </source>
</evidence>
<evidence type="ECO:0000313" key="9">
    <source>
        <dbReference type="Proteomes" id="UP000059542"/>
    </source>
</evidence>
<evidence type="ECO:0000256" key="3">
    <source>
        <dbReference type="ARBA" id="ARBA00022801"/>
    </source>
</evidence>
<dbReference type="STRING" id="1411621.AUC43_17105"/>
<dbReference type="GO" id="GO:0004175">
    <property type="term" value="F:endopeptidase activity"/>
    <property type="evidence" value="ECO:0007669"/>
    <property type="project" value="TreeGrafter"/>
</dbReference>
<dbReference type="GO" id="GO:0008236">
    <property type="term" value="F:serine-type peptidase activity"/>
    <property type="evidence" value="ECO:0007669"/>
    <property type="project" value="UniProtKB-KW"/>
</dbReference>
<dbReference type="GO" id="GO:0007165">
    <property type="term" value="P:signal transduction"/>
    <property type="evidence" value="ECO:0007669"/>
    <property type="project" value="TreeGrafter"/>
</dbReference>
<dbReference type="SUPFAM" id="SSF52096">
    <property type="entry name" value="ClpP/crotonase"/>
    <property type="match status" value="1"/>
</dbReference>
<evidence type="ECO:0000256" key="1">
    <source>
        <dbReference type="ARBA" id="ARBA00009179"/>
    </source>
</evidence>
<dbReference type="PANTHER" id="PTHR32060">
    <property type="entry name" value="TAIL-SPECIFIC PROTEASE"/>
    <property type="match status" value="1"/>
</dbReference>
<comment type="similarity">
    <text evidence="1 5">Belongs to the peptidase S41A family.</text>
</comment>
<dbReference type="InterPro" id="IPR036034">
    <property type="entry name" value="PDZ_sf"/>
</dbReference>
<evidence type="ECO:0000256" key="5">
    <source>
        <dbReference type="RuleBase" id="RU004404"/>
    </source>
</evidence>
<dbReference type="OrthoDB" id="9812068at2"/>
<dbReference type="Proteomes" id="UP000059542">
    <property type="component" value="Chromosome"/>
</dbReference>
<organism evidence="8 9">
    <name type="scientific">Hymenobacter sedentarius</name>
    <dbReference type="NCBI Taxonomy" id="1411621"/>
    <lineage>
        <taxon>Bacteria</taxon>
        <taxon>Pseudomonadati</taxon>
        <taxon>Bacteroidota</taxon>
        <taxon>Cytophagia</taxon>
        <taxon>Cytophagales</taxon>
        <taxon>Hymenobacteraceae</taxon>
        <taxon>Hymenobacter</taxon>
    </lineage>
</organism>
<name>A0A0U3SKC7_9BACT</name>
<keyword evidence="3 5" id="KW-0378">Hydrolase</keyword>
<dbReference type="SMART" id="SM00228">
    <property type="entry name" value="PDZ"/>
    <property type="match status" value="1"/>
</dbReference>
<dbReference type="CDD" id="cd07560">
    <property type="entry name" value="Peptidase_S41_CPP"/>
    <property type="match status" value="1"/>
</dbReference>
<dbReference type="GO" id="GO:0030288">
    <property type="term" value="C:outer membrane-bounded periplasmic space"/>
    <property type="evidence" value="ECO:0007669"/>
    <property type="project" value="TreeGrafter"/>
</dbReference>
<dbReference type="InterPro" id="IPR005151">
    <property type="entry name" value="Tail-specific_protease"/>
</dbReference>
<dbReference type="CDD" id="cd06782">
    <property type="entry name" value="cpPDZ_CPP-like"/>
    <property type="match status" value="1"/>
</dbReference>
<dbReference type="GO" id="GO:0006508">
    <property type="term" value="P:proteolysis"/>
    <property type="evidence" value="ECO:0007669"/>
    <property type="project" value="UniProtKB-KW"/>
</dbReference>
<gene>
    <name evidence="8" type="ORF">AUC43_17105</name>
</gene>
<dbReference type="NCBIfam" id="TIGR00225">
    <property type="entry name" value="prc"/>
    <property type="match status" value="1"/>
</dbReference>
<keyword evidence="2 5" id="KW-0645">Protease</keyword>
<dbReference type="RefSeq" id="WP_068196472.1">
    <property type="nucleotide sequence ID" value="NZ_CP013909.1"/>
</dbReference>
<dbReference type="PROSITE" id="PS50106">
    <property type="entry name" value="PDZ"/>
    <property type="match status" value="1"/>
</dbReference>
<evidence type="ECO:0000256" key="2">
    <source>
        <dbReference type="ARBA" id="ARBA00022670"/>
    </source>
</evidence>
<dbReference type="InterPro" id="IPR001478">
    <property type="entry name" value="PDZ"/>
</dbReference>
<feature type="domain" description="PDZ" evidence="7">
    <location>
        <begin position="261"/>
        <end position="331"/>
    </location>
</feature>
<dbReference type="InterPro" id="IPR004447">
    <property type="entry name" value="Peptidase_S41A"/>
</dbReference>
<sequence length="709" mass="77082">MQASRLKVGLLSTLALVGLASYSVYQGTPPRDQVVLGTMLQGLGVLHYQPEKLDDQFSQRVFDLYLKRVDVNKQLLLAPEVAQLRQYQTKIDDELKGGTHEFLDVTSKLLSKRTLEIQALYRQILAKPFDFTVQESLETSPDKAAFAPTAAVQREKWRKLLKYQTLAQLSELMDEEARKKDKPLAAATPGTSPAVTSERQRTPAELEAAARKRVLKYYDEYFADQLQNDDNDHLAEFANVIANTYDPHTEYFAPIARDNFDIAMSGRLEGTGAQLQEDEGHLKVTDIVAGSASFRQGELKVGDIILRVAQGAAEPVSVEGMRFEKAVKLIRGPKGTEVRLTVRKPDGAVVVIPIIRDVVVIEETYAQSAIIKQGGKNYGYIHLPGFYADFGGKGGRSSAADVKTELAKLSKENVAGVILDLRYNGGGSLQDAVEMGGLFVPSGPMVQVKAGRGRPTALDDKDPQVQYAGPLVVMVNKYSASASEILAAAMQDYRRAIIVGSTTYGKGTVQQLIDLDNAVSPEAKALKPLGSLKLTIQKFYRVNGGSTQFKGVVPDITLPDALTSFAKGEQESEYPLLWDEISPAAYQPSNTVPAIDKLRAASAARVAASPGFRLITDATQRATIRRKQTNLSLNLAAYRATQQQVRDANKQQTAAQNALPSLDVAQLTADASVAGSDSTASKRAARFLKPLRKDAALAEAVAVIGDELK</sequence>
<dbReference type="Pfam" id="PF11818">
    <property type="entry name" value="DUF3340"/>
    <property type="match status" value="1"/>
</dbReference>
<dbReference type="Pfam" id="PF03572">
    <property type="entry name" value="Peptidase_S41"/>
    <property type="match status" value="1"/>
</dbReference>
<dbReference type="Gene3D" id="2.30.42.10">
    <property type="match status" value="1"/>
</dbReference>
<dbReference type="Pfam" id="PF00595">
    <property type="entry name" value="PDZ"/>
    <property type="match status" value="1"/>
</dbReference>
<accession>A0A0U3SKC7</accession>
<dbReference type="AlphaFoldDB" id="A0A0U3SKC7"/>
<evidence type="ECO:0000313" key="8">
    <source>
        <dbReference type="EMBL" id="ALW86646.1"/>
    </source>
</evidence>
<keyword evidence="9" id="KW-1185">Reference proteome</keyword>
<dbReference type="Gene3D" id="3.90.226.10">
    <property type="entry name" value="2-enoyl-CoA Hydratase, Chain A, domain 1"/>
    <property type="match status" value="1"/>
</dbReference>
<evidence type="ECO:0000259" key="7">
    <source>
        <dbReference type="PROSITE" id="PS50106"/>
    </source>
</evidence>
<dbReference type="SMART" id="SM00245">
    <property type="entry name" value="TSPc"/>
    <property type="match status" value="1"/>
</dbReference>
<dbReference type="InterPro" id="IPR040573">
    <property type="entry name" value="TSP_N"/>
</dbReference>
<protein>
    <submittedName>
        <fullName evidence="8">Tail-specific protease</fullName>
    </submittedName>
</protein>
<dbReference type="EMBL" id="CP013909">
    <property type="protein sequence ID" value="ALW86646.1"/>
    <property type="molecule type" value="Genomic_DNA"/>
</dbReference>
<dbReference type="InterPro" id="IPR029045">
    <property type="entry name" value="ClpP/crotonase-like_dom_sf"/>
</dbReference>
<dbReference type="Pfam" id="PF17804">
    <property type="entry name" value="TSP_NTD"/>
    <property type="match status" value="1"/>
</dbReference>
<dbReference type="SUPFAM" id="SSF50156">
    <property type="entry name" value="PDZ domain-like"/>
    <property type="match status" value="1"/>
</dbReference>
<evidence type="ECO:0000256" key="4">
    <source>
        <dbReference type="ARBA" id="ARBA00022825"/>
    </source>
</evidence>